<gene>
    <name evidence="2" type="primary">NDAI0B04730</name>
    <name evidence="2" type="ordered locus">NDAI_0B04730</name>
</gene>
<dbReference type="Proteomes" id="UP000000689">
    <property type="component" value="Chromosome 2"/>
</dbReference>
<evidence type="ECO:0000256" key="1">
    <source>
        <dbReference type="ARBA" id="ARBA00022679"/>
    </source>
</evidence>
<dbReference type="InterPro" id="IPR019410">
    <property type="entry name" value="Methyltransf_16"/>
</dbReference>
<sequence>MFDPLDLYSPDEQVQLEKITEATTIFTKLHQDDPVVVITAVNDNRIDGIKAQEEDEDEEEEDSIIDILDLPPATYATPQASLCVLLLLKPDKQVNFNTSNDDYDDSTNSKSVEIICKEKEISSELLSSLLTWYTDLWPNSRLNTELKICTRIPRLRSYGQKELLLNYYTSLLKKYDNCNEDYINDQIVKELSLRISENCGRSAQPSMTRDFNLQNLVHVIQLYEPSLTADNLGWKTWGSSLILSQELVNDLETNKNNKKSKSIRRVLELGAGTGLVGIAWACKWRQLYGNESIEMFVTDLPDIVTNLRKNVQNNDLDDFVVADVLDWTNPEDFIKKYSDEKFDTILIADPIYSPNHPEWVVNMICKFLAINGRCHLEIPLRAKYALEREKLSNLLEQHGLVVYNERSSEGMDDWGVVKYLYKEIGWDTTLTD</sequence>
<dbReference type="PANTHER" id="PTHR14614">
    <property type="entry name" value="HEPATOCELLULAR CARCINOMA-ASSOCIATED ANTIGEN"/>
    <property type="match status" value="1"/>
</dbReference>
<dbReference type="GO" id="GO:0005829">
    <property type="term" value="C:cytosol"/>
    <property type="evidence" value="ECO:0007669"/>
    <property type="project" value="TreeGrafter"/>
</dbReference>
<dbReference type="EMBL" id="HE580268">
    <property type="protein sequence ID" value="CCD23508.1"/>
    <property type="molecule type" value="Genomic_DNA"/>
</dbReference>
<dbReference type="OMA" id="DDFGEMK"/>
<dbReference type="InterPro" id="IPR029063">
    <property type="entry name" value="SAM-dependent_MTases_sf"/>
</dbReference>
<proteinExistence type="predicted"/>
<keyword evidence="3" id="KW-1185">Reference proteome</keyword>
<dbReference type="RefSeq" id="XP_003668751.1">
    <property type="nucleotide sequence ID" value="XM_003668703.1"/>
</dbReference>
<keyword evidence="1" id="KW-0808">Transferase</keyword>
<dbReference type="GO" id="GO:0045905">
    <property type="term" value="P:positive regulation of translational termination"/>
    <property type="evidence" value="ECO:0007669"/>
    <property type="project" value="EnsemblFungi"/>
</dbReference>
<name>G0W6U7_NAUDC</name>
<dbReference type="OrthoDB" id="433955at2759"/>
<dbReference type="AlphaFoldDB" id="G0W6U7"/>
<dbReference type="SUPFAM" id="SSF53335">
    <property type="entry name" value="S-adenosyl-L-methionine-dependent methyltransferases"/>
    <property type="match status" value="1"/>
</dbReference>
<dbReference type="eggNOG" id="KOG2793">
    <property type="taxonomic scope" value="Eukaryota"/>
</dbReference>
<protein>
    <submittedName>
        <fullName evidence="2">Uncharacterized protein</fullName>
    </submittedName>
</protein>
<dbReference type="GO" id="GO:0016279">
    <property type="term" value="F:protein-lysine N-methyltransferase activity"/>
    <property type="evidence" value="ECO:0007669"/>
    <property type="project" value="EnsemblFungi"/>
</dbReference>
<dbReference type="KEGG" id="ndi:NDAI_0B04730"/>
<dbReference type="CDD" id="cd02440">
    <property type="entry name" value="AdoMet_MTases"/>
    <property type="match status" value="1"/>
</dbReference>
<dbReference type="Gene3D" id="3.40.50.150">
    <property type="entry name" value="Vaccinia Virus protein VP39"/>
    <property type="match status" value="1"/>
</dbReference>
<dbReference type="Pfam" id="PF10294">
    <property type="entry name" value="Methyltransf_16"/>
    <property type="match status" value="1"/>
</dbReference>
<dbReference type="STRING" id="1071378.G0W6U7"/>
<reference evidence="2 3" key="1">
    <citation type="journal article" date="2011" name="Proc. Natl. Acad. Sci. U.S.A.">
        <title>Evolutionary erosion of yeast sex chromosomes by mating-type switching accidents.</title>
        <authorList>
            <person name="Gordon J.L."/>
            <person name="Armisen D."/>
            <person name="Proux-Wera E."/>
            <person name="Oheigeartaigh S.S."/>
            <person name="Byrne K.P."/>
            <person name="Wolfe K.H."/>
        </authorList>
    </citation>
    <scope>NUCLEOTIDE SEQUENCE [LARGE SCALE GENOMIC DNA]</scope>
    <source>
        <strain evidence="3">ATCC 10597 / BCRC 20456 / CBS 421 / NBRC 0211 / NRRL Y-12639</strain>
    </source>
</reference>
<evidence type="ECO:0000313" key="2">
    <source>
        <dbReference type="EMBL" id="CCD23508.1"/>
    </source>
</evidence>
<dbReference type="HOGENOM" id="CLU_049351_1_0_1"/>
<evidence type="ECO:0000313" key="3">
    <source>
        <dbReference type="Proteomes" id="UP000000689"/>
    </source>
</evidence>
<dbReference type="GeneID" id="11498132"/>
<organism evidence="2 3">
    <name type="scientific">Naumovozyma dairenensis (strain ATCC 10597 / BCRC 20456 / CBS 421 / NBRC 0211 / NRRL Y-12639)</name>
    <name type="common">Saccharomyces dairenensis</name>
    <dbReference type="NCBI Taxonomy" id="1071378"/>
    <lineage>
        <taxon>Eukaryota</taxon>
        <taxon>Fungi</taxon>
        <taxon>Dikarya</taxon>
        <taxon>Ascomycota</taxon>
        <taxon>Saccharomycotina</taxon>
        <taxon>Saccharomycetes</taxon>
        <taxon>Saccharomycetales</taxon>
        <taxon>Saccharomycetaceae</taxon>
        <taxon>Naumovozyma</taxon>
    </lineage>
</organism>
<accession>G0W6U7</accession>
<dbReference type="PANTHER" id="PTHR14614:SF156">
    <property type="entry name" value="PROTEIN-LYSINE N-METHYLTRANSFERASE EFM2"/>
    <property type="match status" value="1"/>
</dbReference>